<dbReference type="SUPFAM" id="SSF54909">
    <property type="entry name" value="Dimeric alpha+beta barrel"/>
    <property type="match status" value="1"/>
</dbReference>
<protein>
    <recommendedName>
        <fullName evidence="1">Stress-response A/B barrel domain-containing protein</fullName>
    </recommendedName>
</protein>
<dbReference type="EMBL" id="MU004337">
    <property type="protein sequence ID" value="KAF2656333.1"/>
    <property type="molecule type" value="Genomic_DNA"/>
</dbReference>
<dbReference type="PROSITE" id="PS51502">
    <property type="entry name" value="S_R_A_B_BARREL"/>
    <property type="match status" value="1"/>
</dbReference>
<keyword evidence="3" id="KW-1185">Reference proteome</keyword>
<evidence type="ECO:0000313" key="3">
    <source>
        <dbReference type="Proteomes" id="UP000799324"/>
    </source>
</evidence>
<evidence type="ECO:0000259" key="1">
    <source>
        <dbReference type="PROSITE" id="PS51502"/>
    </source>
</evidence>
<evidence type="ECO:0000313" key="2">
    <source>
        <dbReference type="EMBL" id="KAF2656333.1"/>
    </source>
</evidence>
<dbReference type="OrthoDB" id="3830014at2759"/>
<dbReference type="InterPro" id="IPR011008">
    <property type="entry name" value="Dimeric_a/b-barrel"/>
</dbReference>
<dbReference type="Gene3D" id="3.30.70.100">
    <property type="match status" value="1"/>
</dbReference>
<dbReference type="InterPro" id="IPR013097">
    <property type="entry name" value="Dabb"/>
</dbReference>
<dbReference type="Proteomes" id="UP000799324">
    <property type="component" value="Unassembled WGS sequence"/>
</dbReference>
<name>A0A6A6TBS4_9PLEO</name>
<dbReference type="SMART" id="SM00886">
    <property type="entry name" value="Dabb"/>
    <property type="match status" value="1"/>
</dbReference>
<dbReference type="AlphaFoldDB" id="A0A6A6TBS4"/>
<gene>
    <name evidence="2" type="ORF">K491DRAFT_390065</name>
</gene>
<proteinExistence type="predicted"/>
<sequence length="104" mass="11858">MPKIIRLTLFKIPEDAAVEETIKIYSTLTRDALKDDKQYISVAKAERTYKDDRNQGFTLVARTVFNSVEDMNYYDKDCEAHKKIKALVGPKVAGPPLVVYMDAE</sequence>
<accession>A0A6A6TBS4</accession>
<feature type="domain" description="Stress-response A/B barrel" evidence="1">
    <location>
        <begin position="4"/>
        <end position="101"/>
    </location>
</feature>
<organism evidence="2 3">
    <name type="scientific">Lophiostoma macrostomum CBS 122681</name>
    <dbReference type="NCBI Taxonomy" id="1314788"/>
    <lineage>
        <taxon>Eukaryota</taxon>
        <taxon>Fungi</taxon>
        <taxon>Dikarya</taxon>
        <taxon>Ascomycota</taxon>
        <taxon>Pezizomycotina</taxon>
        <taxon>Dothideomycetes</taxon>
        <taxon>Pleosporomycetidae</taxon>
        <taxon>Pleosporales</taxon>
        <taxon>Lophiostomataceae</taxon>
        <taxon>Lophiostoma</taxon>
    </lineage>
</organism>
<reference evidence="2" key="1">
    <citation type="journal article" date="2020" name="Stud. Mycol.">
        <title>101 Dothideomycetes genomes: a test case for predicting lifestyles and emergence of pathogens.</title>
        <authorList>
            <person name="Haridas S."/>
            <person name="Albert R."/>
            <person name="Binder M."/>
            <person name="Bloem J."/>
            <person name="Labutti K."/>
            <person name="Salamov A."/>
            <person name="Andreopoulos B."/>
            <person name="Baker S."/>
            <person name="Barry K."/>
            <person name="Bills G."/>
            <person name="Bluhm B."/>
            <person name="Cannon C."/>
            <person name="Castanera R."/>
            <person name="Culley D."/>
            <person name="Daum C."/>
            <person name="Ezra D."/>
            <person name="Gonzalez J."/>
            <person name="Henrissat B."/>
            <person name="Kuo A."/>
            <person name="Liang C."/>
            <person name="Lipzen A."/>
            <person name="Lutzoni F."/>
            <person name="Magnuson J."/>
            <person name="Mondo S."/>
            <person name="Nolan M."/>
            <person name="Ohm R."/>
            <person name="Pangilinan J."/>
            <person name="Park H.-J."/>
            <person name="Ramirez L."/>
            <person name="Alfaro M."/>
            <person name="Sun H."/>
            <person name="Tritt A."/>
            <person name="Yoshinaga Y."/>
            <person name="Zwiers L.-H."/>
            <person name="Turgeon B."/>
            <person name="Goodwin S."/>
            <person name="Spatafora J."/>
            <person name="Crous P."/>
            <person name="Grigoriev I."/>
        </authorList>
    </citation>
    <scope>NUCLEOTIDE SEQUENCE</scope>
    <source>
        <strain evidence="2">CBS 122681</strain>
    </source>
</reference>
<dbReference type="Pfam" id="PF07876">
    <property type="entry name" value="Dabb"/>
    <property type="match status" value="1"/>
</dbReference>